<protein>
    <submittedName>
        <fullName evidence="10">NADH dehydrogenase ubiquinone/plastoquinone protein</fullName>
    </submittedName>
</protein>
<feature type="transmembrane region" description="Helical" evidence="8">
    <location>
        <begin position="95"/>
        <end position="112"/>
    </location>
</feature>
<evidence type="ECO:0000256" key="6">
    <source>
        <dbReference type="ARBA" id="ARBA00023136"/>
    </source>
</evidence>
<evidence type="ECO:0000259" key="9">
    <source>
        <dbReference type="Pfam" id="PF00361"/>
    </source>
</evidence>
<feature type="transmembrane region" description="Helical" evidence="8">
    <location>
        <begin position="563"/>
        <end position="585"/>
    </location>
</feature>
<feature type="transmembrane region" description="Helical" evidence="8">
    <location>
        <begin position="297"/>
        <end position="317"/>
    </location>
</feature>
<dbReference type="Proteomes" id="UP000027180">
    <property type="component" value="Chromosome"/>
</dbReference>
<feature type="transmembrane region" description="Helical" evidence="8">
    <location>
        <begin position="241"/>
        <end position="259"/>
    </location>
</feature>
<keyword evidence="4 8" id="KW-1133">Transmembrane helix</keyword>
<feature type="transmembrane region" description="Helical" evidence="8">
    <location>
        <begin position="373"/>
        <end position="393"/>
    </location>
</feature>
<evidence type="ECO:0000256" key="2">
    <source>
        <dbReference type="ARBA" id="ARBA00022475"/>
    </source>
</evidence>
<dbReference type="PANTHER" id="PTHR42682">
    <property type="entry name" value="HYDROGENASE-4 COMPONENT F"/>
    <property type="match status" value="1"/>
</dbReference>
<feature type="transmembrane region" description="Helical" evidence="8">
    <location>
        <begin position="67"/>
        <end position="88"/>
    </location>
</feature>
<dbReference type="Gene3D" id="1.20.5.2700">
    <property type="match status" value="1"/>
</dbReference>
<name>A0A060I4F7_RHIET</name>
<dbReference type="HOGENOM" id="CLU_030481_0_0_5"/>
<gene>
    <name evidence="10" type="ORF">IE4771_CH03657</name>
</gene>
<dbReference type="Pfam" id="PF00361">
    <property type="entry name" value="Proton_antipo_M"/>
    <property type="match status" value="1"/>
</dbReference>
<dbReference type="InterPro" id="IPR001750">
    <property type="entry name" value="ND/Mrp_TM"/>
</dbReference>
<accession>A0A060I4F7</accession>
<feature type="transmembrane region" description="Helical" evidence="8">
    <location>
        <begin position="456"/>
        <end position="474"/>
    </location>
</feature>
<feature type="transmembrane region" description="Helical" evidence="8">
    <location>
        <begin position="266"/>
        <end position="285"/>
    </location>
</feature>
<dbReference type="InterPro" id="IPR052175">
    <property type="entry name" value="ComplexI-like_HydComp"/>
</dbReference>
<dbReference type="KEGG" id="rei:IE4771_CH03657"/>
<dbReference type="GO" id="GO:0005886">
    <property type="term" value="C:plasma membrane"/>
    <property type="evidence" value="ECO:0007669"/>
    <property type="project" value="UniProtKB-SubCell"/>
</dbReference>
<feature type="transmembrane region" description="Helical" evidence="8">
    <location>
        <begin position="414"/>
        <end position="436"/>
    </location>
</feature>
<dbReference type="PANTHER" id="PTHR42682:SF4">
    <property type="entry name" value="NADH-UBIQUINONE_PLASTOQUINONE"/>
    <property type="match status" value="1"/>
</dbReference>
<keyword evidence="6 8" id="KW-0472">Membrane</keyword>
<feature type="transmembrane region" description="Helical" evidence="8">
    <location>
        <begin position="6"/>
        <end position="21"/>
    </location>
</feature>
<dbReference type="RefSeq" id="WP_038690947.1">
    <property type="nucleotide sequence ID" value="NZ_CP006986.1"/>
</dbReference>
<feature type="transmembrane region" description="Helical" evidence="8">
    <location>
        <begin position="28"/>
        <end position="47"/>
    </location>
</feature>
<comment type="subcellular location">
    <subcellularLocation>
        <location evidence="1">Cell membrane</location>
        <topology evidence="1">Multi-pass membrane protein</topology>
    </subcellularLocation>
    <subcellularLocation>
        <location evidence="7">Membrane</location>
        <topology evidence="7">Multi-pass membrane protein</topology>
    </subcellularLocation>
</comment>
<feature type="transmembrane region" description="Helical" evidence="8">
    <location>
        <begin position="148"/>
        <end position="167"/>
    </location>
</feature>
<evidence type="ECO:0000256" key="8">
    <source>
        <dbReference type="SAM" id="Phobius"/>
    </source>
</evidence>
<keyword evidence="2" id="KW-1003">Cell membrane</keyword>
<organism evidence="10 11">
    <name type="scientific">Rhizobium etli bv. mimosae str. IE4771</name>
    <dbReference type="NCBI Taxonomy" id="1432050"/>
    <lineage>
        <taxon>Bacteria</taxon>
        <taxon>Pseudomonadati</taxon>
        <taxon>Pseudomonadota</taxon>
        <taxon>Alphaproteobacteria</taxon>
        <taxon>Hyphomicrobiales</taxon>
        <taxon>Rhizobiaceae</taxon>
        <taxon>Rhizobium/Agrobacterium group</taxon>
        <taxon>Rhizobium</taxon>
    </lineage>
</organism>
<dbReference type="PRINTS" id="PR01434">
    <property type="entry name" value="NADHDHGNASE5"/>
</dbReference>
<feature type="transmembrane region" description="Helical" evidence="8">
    <location>
        <begin position="173"/>
        <end position="194"/>
    </location>
</feature>
<feature type="transmembrane region" description="Helical" evidence="8">
    <location>
        <begin position="329"/>
        <end position="353"/>
    </location>
</feature>
<evidence type="ECO:0000313" key="11">
    <source>
        <dbReference type="Proteomes" id="UP000027180"/>
    </source>
</evidence>
<feature type="domain" description="NADH:quinone oxidoreductase/Mrp antiporter transmembrane" evidence="9">
    <location>
        <begin position="111"/>
        <end position="380"/>
    </location>
</feature>
<evidence type="ECO:0000313" key="10">
    <source>
        <dbReference type="EMBL" id="AIC28737.1"/>
    </source>
</evidence>
<evidence type="ECO:0000256" key="4">
    <source>
        <dbReference type="ARBA" id="ARBA00022989"/>
    </source>
</evidence>
<dbReference type="NCBIfam" id="NF009310">
    <property type="entry name" value="PRK12668.1"/>
    <property type="match status" value="1"/>
</dbReference>
<sequence length="586" mass="62612">MTDFIHPALLFILGALPIPFLRGSIRKAYLLLIPALAILAVVTMQPGNYGAASFLGQQIQVAKVDKLSSVFATVFTIMALIGTVYALHLSRPGQHVAAFVYVGSALGVVFAGDYLTLYLFWEGMAFASAYLVFAQGGRQAISAGFRYLMVHITGGVVLLGGIILYGLSTGSLLLGPIGGGMGAGAYLILAGFLLNAAVPPLNAWLTDAYPEATVTGAVFMSAFTTKTAVYVLARAFPGTDLLVWLGIAMALYGVIYAVLENDCRRLLAYHIVSQVGYMVAGVGIGTEMAVNGATSHAFAHILYKALLFMGAGAVIYVTGRRKLTELGGLYKTMPLTVALYMVGAFAISAFPFFSGFVTKSMVIAAAGQDHRALVVLALTMASSGTFLHTGLKLPFYMFFGTDRKLEAREPPRNMLAAMGMAAVLCIAIGVFPQPLYALLPYPVDFEPYTGLHVTESLGLLMFTAFGFVLFLRALDPENTISIDTDWFYRKGGRVFMWFAERPLARYEKAVSGVSETAALPLLYGAARAGLRIDLTVVDAIVNGVARSILRGGGRLRQLQTGVVTHYVLAMIVGVIAATAIFAVAWR</sequence>
<dbReference type="OrthoDB" id="9811798at2"/>
<dbReference type="GO" id="GO:0016491">
    <property type="term" value="F:oxidoreductase activity"/>
    <property type="evidence" value="ECO:0007669"/>
    <property type="project" value="UniProtKB-KW"/>
</dbReference>
<reference evidence="10 11" key="1">
    <citation type="submission" date="2013-12" db="EMBL/GenBank/DDBJ databases">
        <title>Complete genome sequence of Rhizobium etli bv. mimosae IE4771.</title>
        <authorList>
            <person name="Bustos P."/>
            <person name="Santamaria R.I."/>
            <person name="Lozano L."/>
            <person name="Ormeno-Orrillo E."/>
            <person name="Rogel M.A."/>
            <person name="Romero D."/>
            <person name="Cevallos M.A."/>
            <person name="Martinez-Romero E."/>
            <person name="Gonzalez V."/>
        </authorList>
    </citation>
    <scope>NUCLEOTIDE SEQUENCE [LARGE SCALE GENOMIC DNA]</scope>
    <source>
        <strain evidence="10 11">IE4771</strain>
    </source>
</reference>
<keyword evidence="3 7" id="KW-0812">Transmembrane</keyword>
<evidence type="ECO:0000256" key="5">
    <source>
        <dbReference type="ARBA" id="ARBA00023002"/>
    </source>
</evidence>
<proteinExistence type="predicted"/>
<evidence type="ECO:0000256" key="7">
    <source>
        <dbReference type="RuleBase" id="RU000320"/>
    </source>
</evidence>
<evidence type="ECO:0000256" key="3">
    <source>
        <dbReference type="ARBA" id="ARBA00022692"/>
    </source>
</evidence>
<evidence type="ECO:0000256" key="1">
    <source>
        <dbReference type="ARBA" id="ARBA00004651"/>
    </source>
</evidence>
<dbReference type="EMBL" id="CP006986">
    <property type="protein sequence ID" value="AIC28737.1"/>
    <property type="molecule type" value="Genomic_DNA"/>
</dbReference>
<dbReference type="AlphaFoldDB" id="A0A060I4F7"/>
<keyword evidence="5" id="KW-0560">Oxidoreductase</keyword>
<keyword evidence="10" id="KW-0830">Ubiquinone</keyword>